<evidence type="ECO:0000256" key="1">
    <source>
        <dbReference type="ARBA" id="ARBA00004141"/>
    </source>
</evidence>
<name>A0AA86GS23_9SPHN</name>
<comment type="subcellular location">
    <subcellularLocation>
        <location evidence="1">Membrane</location>
        <topology evidence="1">Multi-pass membrane protein</topology>
    </subcellularLocation>
</comment>
<dbReference type="GO" id="GO:0016020">
    <property type="term" value="C:membrane"/>
    <property type="evidence" value="ECO:0007669"/>
    <property type="project" value="UniProtKB-SubCell"/>
</dbReference>
<dbReference type="InterPro" id="IPR020846">
    <property type="entry name" value="MFS_dom"/>
</dbReference>
<feature type="domain" description="Major facilitator superfamily (MFS) profile" evidence="7">
    <location>
        <begin position="22"/>
        <end position="524"/>
    </location>
</feature>
<feature type="transmembrane region" description="Helical" evidence="6">
    <location>
        <begin position="298"/>
        <end position="318"/>
    </location>
</feature>
<dbReference type="AlphaFoldDB" id="A0AA86GS23"/>
<feature type="transmembrane region" description="Helical" evidence="6">
    <location>
        <begin position="372"/>
        <end position="393"/>
    </location>
</feature>
<evidence type="ECO:0000256" key="2">
    <source>
        <dbReference type="ARBA" id="ARBA00022448"/>
    </source>
</evidence>
<dbReference type="KEGG" id="sgi:SGRAN_3274"/>
<evidence type="ECO:0000313" key="9">
    <source>
        <dbReference type="Proteomes" id="UP000058599"/>
    </source>
</evidence>
<feature type="transmembrane region" description="Helical" evidence="6">
    <location>
        <begin position="182"/>
        <end position="204"/>
    </location>
</feature>
<dbReference type="CDD" id="cd17328">
    <property type="entry name" value="MFS_spinster_like"/>
    <property type="match status" value="1"/>
</dbReference>
<dbReference type="SUPFAM" id="SSF103473">
    <property type="entry name" value="MFS general substrate transporter"/>
    <property type="match status" value="1"/>
</dbReference>
<evidence type="ECO:0000259" key="7">
    <source>
        <dbReference type="PROSITE" id="PS50850"/>
    </source>
</evidence>
<dbReference type="GO" id="GO:0022857">
    <property type="term" value="F:transmembrane transporter activity"/>
    <property type="evidence" value="ECO:0007669"/>
    <property type="project" value="InterPro"/>
</dbReference>
<dbReference type="InterPro" id="IPR011701">
    <property type="entry name" value="MFS"/>
</dbReference>
<dbReference type="PROSITE" id="PS50850">
    <property type="entry name" value="MFS"/>
    <property type="match status" value="1"/>
</dbReference>
<feature type="transmembrane region" description="Helical" evidence="6">
    <location>
        <begin position="431"/>
        <end position="452"/>
    </location>
</feature>
<gene>
    <name evidence="8" type="primary">gudP3</name>
    <name evidence="8" type="ORF">SGRAN_3274</name>
</gene>
<feature type="transmembrane region" description="Helical" evidence="6">
    <location>
        <begin position="497"/>
        <end position="517"/>
    </location>
</feature>
<dbReference type="Pfam" id="PF07690">
    <property type="entry name" value="MFS_1"/>
    <property type="match status" value="1"/>
</dbReference>
<proteinExistence type="predicted"/>
<evidence type="ECO:0000256" key="6">
    <source>
        <dbReference type="SAM" id="Phobius"/>
    </source>
</evidence>
<dbReference type="EMBL" id="CP012199">
    <property type="protein sequence ID" value="AMG75617.1"/>
    <property type="molecule type" value="Genomic_DNA"/>
</dbReference>
<keyword evidence="2" id="KW-0813">Transport</keyword>
<reference evidence="8 9" key="1">
    <citation type="journal article" date="2016" name="BMC Genomics">
        <title>Genomic analysis of the nitrate-respiring Sphingopyxis granuli (formerly Sphingomonas macrogoltabida) strain TFA.</title>
        <authorList>
            <person name="Garcia-Romero I."/>
            <person name="Perez-Pulido A.J."/>
            <person name="Gonzalez-Flores Y.E."/>
            <person name="Reyes-Ramirez F."/>
            <person name="Santero E."/>
            <person name="Floriano B."/>
        </authorList>
    </citation>
    <scope>NUCLEOTIDE SEQUENCE [LARGE SCALE GENOMIC DNA]</scope>
    <source>
        <strain evidence="8 9">TFA</strain>
    </source>
</reference>
<keyword evidence="9" id="KW-1185">Reference proteome</keyword>
<feature type="transmembrane region" description="Helical" evidence="6">
    <location>
        <begin position="255"/>
        <end position="278"/>
    </location>
</feature>
<feature type="transmembrane region" description="Helical" evidence="6">
    <location>
        <begin position="464"/>
        <end position="485"/>
    </location>
</feature>
<evidence type="ECO:0000313" key="8">
    <source>
        <dbReference type="EMBL" id="AMG75617.1"/>
    </source>
</evidence>
<feature type="transmembrane region" description="Helical" evidence="6">
    <location>
        <begin position="148"/>
        <end position="170"/>
    </location>
</feature>
<evidence type="ECO:0000256" key="4">
    <source>
        <dbReference type="ARBA" id="ARBA00022989"/>
    </source>
</evidence>
<feature type="transmembrane region" description="Helical" evidence="6">
    <location>
        <begin position="405"/>
        <end position="425"/>
    </location>
</feature>
<organism evidence="8 9">
    <name type="scientific">Sphingopyxis granuli</name>
    <dbReference type="NCBI Taxonomy" id="267128"/>
    <lineage>
        <taxon>Bacteria</taxon>
        <taxon>Pseudomonadati</taxon>
        <taxon>Pseudomonadota</taxon>
        <taxon>Alphaproteobacteria</taxon>
        <taxon>Sphingomonadales</taxon>
        <taxon>Sphingomonadaceae</taxon>
        <taxon>Sphingopyxis</taxon>
    </lineage>
</organism>
<dbReference type="Gene3D" id="1.20.1250.20">
    <property type="entry name" value="MFS general substrate transporter like domains"/>
    <property type="match status" value="2"/>
</dbReference>
<evidence type="ECO:0000256" key="5">
    <source>
        <dbReference type="ARBA" id="ARBA00023136"/>
    </source>
</evidence>
<accession>A0AA86GS23</accession>
<dbReference type="RefSeq" id="WP_067185494.1">
    <property type="nucleotide sequence ID" value="NZ_CP012199.1"/>
</dbReference>
<dbReference type="Proteomes" id="UP000058599">
    <property type="component" value="Chromosome"/>
</dbReference>
<sequence length="538" mass="56997">MATSAAVLKDVPREGGLYRWYVLGVLMLIYAMNFIDRQIVTILAPYLKADLDLTDAQIGLLYGTAFAMFYALFGIPLAKLADGWSRVKTLSIGLAFWSSMTALSGLSSNFVQLGAARLGVGIGEASGSPAAVSLLADYFPKRIRASVFALYTTGMYLGLGLSLMIGGYVVATWPGSFGLAGWQAAFIIVGLPGILLGAIVYLTIREPVRGALDGLPQPGSPHPFRDVFVEAATMFPPWSVGSLKKLGASPALVRANLGALAFVTLMIALLTLGSEAILPPDRRPVVFSIGDFDVTSSLIQWLAIGIGAYAATSWIQAIRLRDPIAFALTVGAPAYRTMAAAGGILGIYTYAIGAFVFLYGSQFLAMGPEAGFTLGAISAIAGASGTAIGGTLGDIIKRRYPAGRMYLLFAALLGFTALTFVQFNTGDRQTFFVTYFFALLLLTVWPPIMLATAQDLVIPRLRGVGFAVQTLASSLVGLGLGPYMVGLISDATGDLRLAILSLFALMPILLLLVWRCARVLPESERTVVERARAAGEAL</sequence>
<dbReference type="PANTHER" id="PTHR23505:SF79">
    <property type="entry name" value="PROTEIN SPINSTER"/>
    <property type="match status" value="1"/>
</dbReference>
<dbReference type="InterPro" id="IPR044770">
    <property type="entry name" value="MFS_spinster-like"/>
</dbReference>
<keyword evidence="4 6" id="KW-1133">Transmembrane helix</keyword>
<feature type="transmembrane region" description="Helical" evidence="6">
    <location>
        <begin position="20"/>
        <end position="47"/>
    </location>
</feature>
<dbReference type="PANTHER" id="PTHR23505">
    <property type="entry name" value="SPINSTER"/>
    <property type="match status" value="1"/>
</dbReference>
<feature type="transmembrane region" description="Helical" evidence="6">
    <location>
        <begin position="59"/>
        <end position="78"/>
    </location>
</feature>
<keyword evidence="5 6" id="KW-0472">Membrane</keyword>
<evidence type="ECO:0000256" key="3">
    <source>
        <dbReference type="ARBA" id="ARBA00022692"/>
    </source>
</evidence>
<feature type="transmembrane region" description="Helical" evidence="6">
    <location>
        <begin position="339"/>
        <end position="360"/>
    </location>
</feature>
<dbReference type="InterPro" id="IPR036259">
    <property type="entry name" value="MFS_trans_sf"/>
</dbReference>
<protein>
    <submittedName>
        <fullName evidence="8">MFS transporter</fullName>
    </submittedName>
</protein>
<keyword evidence="3 6" id="KW-0812">Transmembrane</keyword>